<evidence type="ECO:0000256" key="1">
    <source>
        <dbReference type="SAM" id="MobiDB-lite"/>
    </source>
</evidence>
<sequence length="49" mass="5666">MPSSYRAQTLASDERHKRDQTSPIPLAEQTQHANKLNTLFLPFQSKNLR</sequence>
<dbReference type="EMBL" id="AMWG01000098">
    <property type="protein sequence ID" value="ELP32634.1"/>
    <property type="molecule type" value="Genomic_DNA"/>
</dbReference>
<name>L7CEF7_RHOBT</name>
<comment type="caution">
    <text evidence="2">The sequence shown here is derived from an EMBL/GenBank/DDBJ whole genome shotgun (WGS) entry which is preliminary data.</text>
</comment>
<protein>
    <submittedName>
        <fullName evidence="2">Uncharacterized protein</fullName>
    </submittedName>
</protein>
<feature type="region of interest" description="Disordered" evidence="1">
    <location>
        <begin position="1"/>
        <end position="31"/>
    </location>
</feature>
<evidence type="ECO:0000313" key="2">
    <source>
        <dbReference type="EMBL" id="ELP32634.1"/>
    </source>
</evidence>
<dbReference type="AlphaFoldDB" id="L7CEF7"/>
<proteinExistence type="predicted"/>
<dbReference type="PATRIC" id="fig|993516.3.peg.3701"/>
<dbReference type="Proteomes" id="UP000010959">
    <property type="component" value="Unassembled WGS sequence"/>
</dbReference>
<gene>
    <name evidence="2" type="ORF">RBSWK_03470</name>
</gene>
<organism evidence="2 3">
    <name type="scientific">Rhodopirellula baltica SWK14</name>
    <dbReference type="NCBI Taxonomy" id="993516"/>
    <lineage>
        <taxon>Bacteria</taxon>
        <taxon>Pseudomonadati</taxon>
        <taxon>Planctomycetota</taxon>
        <taxon>Planctomycetia</taxon>
        <taxon>Pirellulales</taxon>
        <taxon>Pirellulaceae</taxon>
        <taxon>Rhodopirellula</taxon>
    </lineage>
</organism>
<evidence type="ECO:0000313" key="3">
    <source>
        <dbReference type="Proteomes" id="UP000010959"/>
    </source>
</evidence>
<feature type="compositionally biased region" description="Polar residues" evidence="1">
    <location>
        <begin position="1"/>
        <end position="11"/>
    </location>
</feature>
<accession>L7CEF7</accession>
<reference evidence="2 3" key="1">
    <citation type="journal article" date="2013" name="Mar. Genomics">
        <title>Expression of sulfatases in Rhodopirellula baltica and the diversity of sulfatases in the genus Rhodopirellula.</title>
        <authorList>
            <person name="Wegner C.E."/>
            <person name="Richter-Heitmann T."/>
            <person name="Klindworth A."/>
            <person name="Klockow C."/>
            <person name="Richter M."/>
            <person name="Achstetter T."/>
            <person name="Glockner F.O."/>
            <person name="Harder J."/>
        </authorList>
    </citation>
    <scope>NUCLEOTIDE SEQUENCE [LARGE SCALE GENOMIC DNA]</scope>
    <source>
        <strain evidence="2 3">SWK14</strain>
    </source>
</reference>